<dbReference type="OrthoDB" id="3700at2759"/>
<comment type="caution">
    <text evidence="2">The sequence shown here is derived from an EMBL/GenBank/DDBJ whole genome shotgun (WGS) entry which is preliminary data.</text>
</comment>
<feature type="region of interest" description="Disordered" evidence="1">
    <location>
        <begin position="300"/>
        <end position="319"/>
    </location>
</feature>
<proteinExistence type="predicted"/>
<name>A0A150GBY8_GONPE</name>
<evidence type="ECO:0000313" key="3">
    <source>
        <dbReference type="Proteomes" id="UP000075714"/>
    </source>
</evidence>
<dbReference type="AlphaFoldDB" id="A0A150GBY8"/>
<feature type="region of interest" description="Disordered" evidence="1">
    <location>
        <begin position="1"/>
        <end position="24"/>
    </location>
</feature>
<feature type="compositionally biased region" description="Low complexity" evidence="1">
    <location>
        <begin position="300"/>
        <end position="311"/>
    </location>
</feature>
<dbReference type="PANTHER" id="PTHR34118:SF6">
    <property type="entry name" value="PROTEIN CONSERVED ONLY IN THE GREEN LINEAGE 160, CHLOROPLASTIC"/>
    <property type="match status" value="1"/>
</dbReference>
<dbReference type="EMBL" id="LSYV01000037">
    <property type="protein sequence ID" value="KXZ47348.1"/>
    <property type="molecule type" value="Genomic_DNA"/>
</dbReference>
<evidence type="ECO:0000256" key="1">
    <source>
        <dbReference type="SAM" id="MobiDB-lite"/>
    </source>
</evidence>
<dbReference type="PANTHER" id="PTHR34118">
    <property type="entry name" value="NF-KAPPA-B INHIBITOR-LIKE PROTEIN-RELATED"/>
    <property type="match status" value="1"/>
</dbReference>
<organism evidence="2 3">
    <name type="scientific">Gonium pectorale</name>
    <name type="common">Green alga</name>
    <dbReference type="NCBI Taxonomy" id="33097"/>
    <lineage>
        <taxon>Eukaryota</taxon>
        <taxon>Viridiplantae</taxon>
        <taxon>Chlorophyta</taxon>
        <taxon>core chlorophytes</taxon>
        <taxon>Chlorophyceae</taxon>
        <taxon>CS clade</taxon>
        <taxon>Chlamydomonadales</taxon>
        <taxon>Volvocaceae</taxon>
        <taxon>Gonium</taxon>
    </lineage>
</organism>
<gene>
    <name evidence="2" type="ORF">GPECTOR_36g71</name>
</gene>
<keyword evidence="3" id="KW-1185">Reference proteome</keyword>
<reference evidence="3" key="1">
    <citation type="journal article" date="2016" name="Nat. Commun.">
        <title>The Gonium pectorale genome demonstrates co-option of cell cycle regulation during the evolution of multicellularity.</title>
        <authorList>
            <person name="Hanschen E.R."/>
            <person name="Marriage T.N."/>
            <person name="Ferris P.J."/>
            <person name="Hamaji T."/>
            <person name="Toyoda A."/>
            <person name="Fujiyama A."/>
            <person name="Neme R."/>
            <person name="Noguchi H."/>
            <person name="Minakuchi Y."/>
            <person name="Suzuki M."/>
            <person name="Kawai-Toyooka H."/>
            <person name="Smith D.R."/>
            <person name="Sparks H."/>
            <person name="Anderson J."/>
            <person name="Bakaric R."/>
            <person name="Luria V."/>
            <person name="Karger A."/>
            <person name="Kirschner M.W."/>
            <person name="Durand P.M."/>
            <person name="Michod R.E."/>
            <person name="Nozaki H."/>
            <person name="Olson B.J."/>
        </authorList>
    </citation>
    <scope>NUCLEOTIDE SEQUENCE [LARGE SCALE GENOMIC DNA]</scope>
    <source>
        <strain evidence="3">NIES-2863</strain>
    </source>
</reference>
<feature type="compositionally biased region" description="Polar residues" evidence="1">
    <location>
        <begin position="1"/>
        <end position="23"/>
    </location>
</feature>
<protein>
    <submittedName>
        <fullName evidence="2">Uncharacterized protein</fullName>
    </submittedName>
</protein>
<dbReference type="Proteomes" id="UP000075714">
    <property type="component" value="Unassembled WGS sequence"/>
</dbReference>
<sequence length="319" mass="34824">MATATRLASSAHSRTACQPSTSGRHLLYAPPSSCRRLPARRLSHHIRAAAGGDYMSERRADEEYMKEYQGLKDQLMDNTRKSGAVVAAYLLLTVDGQAIENAFQTHYPLIQAALCTLLGTAASYAYLSWLYRDVDSYTADTVVPMMEAEKVEPGWCVGRREETCGRIENTLLRRLAKLGCAYRQALQPRLLVPVALAAGCAAYNRLVGPEASLDTLHQGCLLGGFLAYKLALVVKVADDLTPKTYADAAESRPRVEPIEDELDMFGRPKRRTVRMPTEALPEGAEPEKMPLAGLILAAEGSEAAAEGESAGKQVLEPRR</sequence>
<accession>A0A150GBY8</accession>
<evidence type="ECO:0000313" key="2">
    <source>
        <dbReference type="EMBL" id="KXZ47348.1"/>
    </source>
</evidence>